<keyword evidence="1" id="KW-0732">Signal</keyword>
<dbReference type="PANTHER" id="PTHR17206">
    <property type="entry name" value="PROLACTIN-RELEASING PEPTIDE"/>
    <property type="match status" value="1"/>
</dbReference>
<accession>A0AAW2A9H3</accession>
<dbReference type="GO" id="GO:0043434">
    <property type="term" value="P:response to peptide hormone"/>
    <property type="evidence" value="ECO:0007669"/>
    <property type="project" value="TreeGrafter"/>
</dbReference>
<evidence type="ECO:0000256" key="1">
    <source>
        <dbReference type="SAM" id="SignalP"/>
    </source>
</evidence>
<proteinExistence type="predicted"/>
<organism evidence="2 3">
    <name type="scientific">Culter alburnus</name>
    <name type="common">Topmouth culter</name>
    <dbReference type="NCBI Taxonomy" id="194366"/>
    <lineage>
        <taxon>Eukaryota</taxon>
        <taxon>Metazoa</taxon>
        <taxon>Chordata</taxon>
        <taxon>Craniata</taxon>
        <taxon>Vertebrata</taxon>
        <taxon>Euteleostomi</taxon>
        <taxon>Actinopterygii</taxon>
        <taxon>Neopterygii</taxon>
        <taxon>Teleostei</taxon>
        <taxon>Ostariophysi</taxon>
        <taxon>Cypriniformes</taxon>
        <taxon>Xenocyprididae</taxon>
        <taxon>Xenocypridinae</taxon>
        <taxon>Culter</taxon>
    </lineage>
</organism>
<reference evidence="2 3" key="1">
    <citation type="submission" date="2024-05" db="EMBL/GenBank/DDBJ databases">
        <title>A high-quality chromosomal-level genome assembly of Topmouth culter (Culter alburnus).</title>
        <authorList>
            <person name="Zhao H."/>
        </authorList>
    </citation>
    <scope>NUCLEOTIDE SEQUENCE [LARGE SCALE GENOMIC DNA]</scope>
    <source>
        <strain evidence="2">CATC2023</strain>
        <tissue evidence="2">Muscle</tissue>
    </source>
</reference>
<evidence type="ECO:0008006" key="4">
    <source>
        <dbReference type="Google" id="ProtNLM"/>
    </source>
</evidence>
<dbReference type="AlphaFoldDB" id="A0AAW2A9H3"/>
<evidence type="ECO:0000313" key="3">
    <source>
        <dbReference type="Proteomes" id="UP001479290"/>
    </source>
</evidence>
<dbReference type="PANTHER" id="PTHR17206:SF1">
    <property type="entry name" value="PROLACTIN-RELEASING PEPTIDE"/>
    <property type="match status" value="1"/>
</dbReference>
<keyword evidence="3" id="KW-1185">Reference proteome</keyword>
<dbReference type="GO" id="GO:0031861">
    <property type="term" value="F:prolactin-releasing peptide receptor binding"/>
    <property type="evidence" value="ECO:0007669"/>
    <property type="project" value="TreeGrafter"/>
</dbReference>
<dbReference type="EMBL" id="JAWDJR010000009">
    <property type="protein sequence ID" value="KAK9969259.1"/>
    <property type="molecule type" value="Genomic_DNA"/>
</dbReference>
<dbReference type="Pfam" id="PF15172">
    <property type="entry name" value="Prolactin_RP"/>
    <property type="match status" value="1"/>
</dbReference>
<name>A0AAW2A9H3_CULAL</name>
<feature type="chain" id="PRO_5043542336" description="Prolactin releasing hormone" evidence="1">
    <location>
        <begin position="22"/>
        <end position="92"/>
    </location>
</feature>
<evidence type="ECO:0000313" key="2">
    <source>
        <dbReference type="EMBL" id="KAK9969259.1"/>
    </source>
</evidence>
<dbReference type="GO" id="GO:0007631">
    <property type="term" value="P:feeding behavior"/>
    <property type="evidence" value="ECO:0007669"/>
    <property type="project" value="TreeGrafter"/>
</dbReference>
<dbReference type="PROSITE" id="PS51257">
    <property type="entry name" value="PROKAR_LIPOPROTEIN"/>
    <property type="match status" value="1"/>
</dbReference>
<gene>
    <name evidence="2" type="ORF">ABG768_027452</name>
</gene>
<feature type="signal peptide" evidence="1">
    <location>
        <begin position="1"/>
        <end position="21"/>
    </location>
</feature>
<dbReference type="Proteomes" id="UP001479290">
    <property type="component" value="Unassembled WGS sequence"/>
</dbReference>
<dbReference type="GO" id="GO:0007186">
    <property type="term" value="P:G protein-coupled receptor signaling pathway"/>
    <property type="evidence" value="ECO:0007669"/>
    <property type="project" value="TreeGrafter"/>
</dbReference>
<protein>
    <recommendedName>
        <fullName evidence="4">Prolactin releasing hormone</fullName>
    </recommendedName>
</protein>
<dbReference type="InterPro" id="IPR026194">
    <property type="entry name" value="PrRP"/>
</dbReference>
<dbReference type="GO" id="GO:0005184">
    <property type="term" value="F:neuropeptide hormone activity"/>
    <property type="evidence" value="ECO:0007669"/>
    <property type="project" value="TreeGrafter"/>
</dbReference>
<comment type="caution">
    <text evidence="2">The sequence shown here is derived from an EMBL/GenBank/DDBJ whole genome shotgun (WGS) entry which is preliminary data.</text>
</comment>
<sequence length="92" mass="10698">MVVKLCVLLCLLMLLACFTQPKPHDELPLRSMEIRDPNIDAVWYKDRGIRPVGRFGRRMAQRGEGSYFGKHRFCHPEVQAVNQQLKPANNYK</sequence>